<organism evidence="2 3">
    <name type="scientific">Desulfuromonas acetoxidans (strain DSM 684 / 11070)</name>
    <dbReference type="NCBI Taxonomy" id="281689"/>
    <lineage>
        <taxon>Bacteria</taxon>
        <taxon>Pseudomonadati</taxon>
        <taxon>Thermodesulfobacteriota</taxon>
        <taxon>Desulfuromonadia</taxon>
        <taxon>Desulfuromonadales</taxon>
        <taxon>Desulfuromonadaceae</taxon>
        <taxon>Desulfuromonas</taxon>
    </lineage>
</organism>
<reference evidence="2" key="1">
    <citation type="submission" date="2006-05" db="EMBL/GenBank/DDBJ databases">
        <title>Annotation of the draft genome assembly of Desulfuromonas acetoxidans DSM 684.</title>
        <authorList>
            <consortium name="US DOE Joint Genome Institute (JGI-ORNL)"/>
            <person name="Larimer F."/>
            <person name="Land M."/>
            <person name="Hauser L."/>
        </authorList>
    </citation>
    <scope>NUCLEOTIDE SEQUENCE [LARGE SCALE GENOMIC DNA]</scope>
    <source>
        <strain evidence="2">DSM 684</strain>
    </source>
</reference>
<dbReference type="Proteomes" id="UP000005695">
    <property type="component" value="Unassembled WGS sequence"/>
</dbReference>
<feature type="domain" description="Dinitrogenase iron-molybdenum cofactor biosynthesis" evidence="1">
    <location>
        <begin position="76"/>
        <end position="164"/>
    </location>
</feature>
<dbReference type="InterPro" id="IPR036105">
    <property type="entry name" value="DiNase_FeMo-co_biosyn_sf"/>
</dbReference>
<protein>
    <recommendedName>
        <fullName evidence="1">Dinitrogenase iron-molybdenum cofactor biosynthesis domain-containing protein</fullName>
    </recommendedName>
</protein>
<dbReference type="SUPFAM" id="SSF53146">
    <property type="entry name" value="Nitrogenase accessory factor-like"/>
    <property type="match status" value="1"/>
</dbReference>
<name>Q1JXT0_DESA6</name>
<dbReference type="Gene3D" id="3.30.420.130">
    <property type="entry name" value="Dinitrogenase iron-molybdenum cofactor biosynthesis domain"/>
    <property type="match status" value="1"/>
</dbReference>
<dbReference type="AlphaFoldDB" id="Q1JXT0"/>
<dbReference type="InterPro" id="IPR003731">
    <property type="entry name" value="Di-Nase_FeMo-co_biosynth"/>
</dbReference>
<evidence type="ECO:0000313" key="3">
    <source>
        <dbReference type="Proteomes" id="UP000005695"/>
    </source>
</evidence>
<keyword evidence="3" id="KW-1185">Reference proteome</keyword>
<accession>Q1JXT0</accession>
<dbReference type="Pfam" id="PF02579">
    <property type="entry name" value="Nitro_FeMo-Co"/>
    <property type="match status" value="1"/>
</dbReference>
<evidence type="ECO:0000313" key="2">
    <source>
        <dbReference type="EMBL" id="EAT15063.1"/>
    </source>
</evidence>
<dbReference type="EMBL" id="AAEW02000014">
    <property type="protein sequence ID" value="EAT15063.1"/>
    <property type="molecule type" value="Genomic_DNA"/>
</dbReference>
<comment type="caution">
    <text evidence="2">The sequence shown here is derived from an EMBL/GenBank/DDBJ whole genome shotgun (WGS) entry which is preliminary data.</text>
</comment>
<proteinExistence type="predicted"/>
<evidence type="ECO:0000259" key="1">
    <source>
        <dbReference type="Pfam" id="PF02579"/>
    </source>
</evidence>
<reference evidence="2" key="2">
    <citation type="submission" date="2006-05" db="EMBL/GenBank/DDBJ databases">
        <title>Sequencing of the draft genome and assembly of Desulfuromonas acetoxidans DSM 684.</title>
        <authorList>
            <consortium name="US DOE Joint Genome Institute (JGI-PGF)"/>
            <person name="Copeland A."/>
            <person name="Lucas S."/>
            <person name="Lapidus A."/>
            <person name="Barry K."/>
            <person name="Detter J.C."/>
            <person name="Glavina del Rio T."/>
            <person name="Hammon N."/>
            <person name="Israni S."/>
            <person name="Dalin E."/>
            <person name="Tice H."/>
            <person name="Bruce D."/>
            <person name="Pitluck S."/>
            <person name="Richardson P."/>
        </authorList>
    </citation>
    <scope>NUCLEOTIDE SEQUENCE [LARGE SCALE GENOMIC DNA]</scope>
    <source>
        <strain evidence="2">DSM 684</strain>
    </source>
</reference>
<gene>
    <name evidence="2" type="ORF">Dace_1140</name>
</gene>
<sequence length="187" mass="21444">MFLNNNCLLDVPAHPPPFQTLQMQHRQSVPQKASIVNLLFLHDFYFKLSIGIGFVMKEAMSALSPETIRIAIPSYDRRVSPRFDQAREFHIADIDLRHRQCRELSALVCPQPPYTIGDWLSELGTHGVICSGIHQHHQHQLLQLGIWLIWGISGEIDSILDHWLQSDELQSLINELPKEKTLVCQAH</sequence>